<feature type="compositionally biased region" description="Acidic residues" evidence="1">
    <location>
        <begin position="102"/>
        <end position="115"/>
    </location>
</feature>
<feature type="region of interest" description="Disordered" evidence="1">
    <location>
        <begin position="1"/>
        <end position="52"/>
    </location>
</feature>
<dbReference type="Proteomes" id="UP001314170">
    <property type="component" value="Unassembled WGS sequence"/>
</dbReference>
<name>A0AAV1SPE1_9ROSI</name>
<feature type="region of interest" description="Disordered" evidence="1">
    <location>
        <begin position="74"/>
        <end position="128"/>
    </location>
</feature>
<dbReference type="PANTHER" id="PTHR33416:SF17">
    <property type="entry name" value="PROTEIN KAKU4"/>
    <property type="match status" value="1"/>
</dbReference>
<dbReference type="GO" id="GO:0071763">
    <property type="term" value="P:nuclear membrane organization"/>
    <property type="evidence" value="ECO:0007669"/>
    <property type="project" value="TreeGrafter"/>
</dbReference>
<feature type="compositionally biased region" description="Polar residues" evidence="1">
    <location>
        <begin position="40"/>
        <end position="51"/>
    </location>
</feature>
<dbReference type="EMBL" id="CAWUPB010001194">
    <property type="protein sequence ID" value="CAK7354216.1"/>
    <property type="molecule type" value="Genomic_DNA"/>
</dbReference>
<feature type="compositionally biased region" description="Polar residues" evidence="1">
    <location>
        <begin position="572"/>
        <end position="582"/>
    </location>
</feature>
<sequence length="629" mass="67553">MSAFSRPPNRLTEFKSGGKIVRPRRTTTRPSPYERPTPRLSPNSTPQNPNWLSRLILSPSRLIATGAGKVLSSVFGSESSGSSSTSDVDEEEDGDSGSSSEGELEGIEEDGDDGNDSSQSADKKNQTTEIVNCSKKDLLALEWRNGTLRVIAQLLMQETFSREECDRLTGIIRSRVVDSPISDLNKTVGNDIDTPDLRNSAVIEAKKWFEGKKLGSNSKSVEYGICTLNTAPHAAEGEVGSPVDLAKSYMRARPPWGSPSTNVSPLPVGKELFKEATPFSVSGNSLFTSKLNRDSSVTGSWNIEEELSKVRSRATEEMLRTRPSSKIDWSALASGYKGGLSVLGAGEVGGAKYKRSNFTQLIDVPLKWSSAATTSGITDSQIAQDRLQNEVFPPNAAISVPEQSQDLGSAPTIEGRAGLRDGSEGISSHEQQQQPSEEVIVKRSADTCIAAAAHGLNKTEETGQPLSSAVERSIQGKSFISDPPLLEVNYLASEEVAGRGDVVTANGFPPSASSLPAVHEREQKSMPSGEEHSLLGPDHDKTARTASGKEMCELLSEASMEVPNANEIDSVATDSQDSSSMYQEGIVQALARPSPKRRLGSRTTGVSEKQQGRNASNRRSDRRGRGRGK</sequence>
<dbReference type="PANTHER" id="PTHR33416">
    <property type="entry name" value="NUCLEAR PORE COMPLEX PROTEIN NUP1"/>
    <property type="match status" value="1"/>
</dbReference>
<evidence type="ECO:0000256" key="1">
    <source>
        <dbReference type="SAM" id="MobiDB-lite"/>
    </source>
</evidence>
<organism evidence="2 3">
    <name type="scientific">Dovyalis caffra</name>
    <dbReference type="NCBI Taxonomy" id="77055"/>
    <lineage>
        <taxon>Eukaryota</taxon>
        <taxon>Viridiplantae</taxon>
        <taxon>Streptophyta</taxon>
        <taxon>Embryophyta</taxon>
        <taxon>Tracheophyta</taxon>
        <taxon>Spermatophyta</taxon>
        <taxon>Magnoliopsida</taxon>
        <taxon>eudicotyledons</taxon>
        <taxon>Gunneridae</taxon>
        <taxon>Pentapetalae</taxon>
        <taxon>rosids</taxon>
        <taxon>fabids</taxon>
        <taxon>Malpighiales</taxon>
        <taxon>Salicaceae</taxon>
        <taxon>Flacourtieae</taxon>
        <taxon>Dovyalis</taxon>
    </lineage>
</organism>
<feature type="compositionally biased region" description="Basic and acidic residues" evidence="1">
    <location>
        <begin position="518"/>
        <end position="543"/>
    </location>
</feature>
<protein>
    <recommendedName>
        <fullName evidence="4">Protein KAKU4</fullName>
    </recommendedName>
</protein>
<comment type="caution">
    <text evidence="2">The sequence shown here is derived from an EMBL/GenBank/DDBJ whole genome shotgun (WGS) entry which is preliminary data.</text>
</comment>
<keyword evidence="3" id="KW-1185">Reference proteome</keyword>
<feature type="region of interest" description="Disordered" evidence="1">
    <location>
        <begin position="507"/>
        <end position="629"/>
    </location>
</feature>
<accession>A0AAV1SPE1</accession>
<gene>
    <name evidence="2" type="ORF">DCAF_LOCUS25124</name>
</gene>
<reference evidence="2 3" key="1">
    <citation type="submission" date="2024-01" db="EMBL/GenBank/DDBJ databases">
        <authorList>
            <person name="Waweru B."/>
        </authorList>
    </citation>
    <scope>NUCLEOTIDE SEQUENCE [LARGE SCALE GENOMIC DNA]</scope>
</reference>
<feature type="compositionally biased region" description="Low complexity" evidence="1">
    <location>
        <begin position="74"/>
        <end position="86"/>
    </location>
</feature>
<evidence type="ECO:0008006" key="4">
    <source>
        <dbReference type="Google" id="ProtNLM"/>
    </source>
</evidence>
<dbReference type="GO" id="GO:0005635">
    <property type="term" value="C:nuclear envelope"/>
    <property type="evidence" value="ECO:0007669"/>
    <property type="project" value="TreeGrafter"/>
</dbReference>
<evidence type="ECO:0000313" key="3">
    <source>
        <dbReference type="Proteomes" id="UP001314170"/>
    </source>
</evidence>
<dbReference type="AlphaFoldDB" id="A0AAV1SPE1"/>
<feature type="region of interest" description="Disordered" evidence="1">
    <location>
        <begin position="399"/>
        <end position="436"/>
    </location>
</feature>
<evidence type="ECO:0000313" key="2">
    <source>
        <dbReference type="EMBL" id="CAK7354216.1"/>
    </source>
</evidence>
<proteinExistence type="predicted"/>
<feature type="compositionally biased region" description="Basic residues" evidence="1">
    <location>
        <begin position="620"/>
        <end position="629"/>
    </location>
</feature>